<dbReference type="EMBL" id="BAOP01000003">
    <property type="protein sequence ID" value="GAC78383.1"/>
    <property type="molecule type" value="Genomic_DNA"/>
</dbReference>
<evidence type="ECO:0000259" key="1">
    <source>
        <dbReference type="Pfam" id="PF02464"/>
    </source>
</evidence>
<name>M3V9Z3_GORML</name>
<dbReference type="OrthoDB" id="1253990at2"/>
<dbReference type="Proteomes" id="UP000035009">
    <property type="component" value="Unassembled WGS sequence"/>
</dbReference>
<evidence type="ECO:0000313" key="3">
    <source>
        <dbReference type="Proteomes" id="UP000035009"/>
    </source>
</evidence>
<protein>
    <recommendedName>
        <fullName evidence="1">CinA C-terminal domain-containing protein</fullName>
    </recommendedName>
</protein>
<dbReference type="NCBIfam" id="TIGR00199">
    <property type="entry name" value="PncC_domain"/>
    <property type="match status" value="1"/>
</dbReference>
<sequence length="166" mass="17403">MVADPEDRIPTDEKVRDLCEELAAAAGRTSFTVATAESLTAGNLAGHLGRATASGEWYCGGVIAYRNEVKHRLLAVPEGSVVSEAAAQAMASAVAELMGADFALAVTGEGGPETQEEVPPGTVWFGLYDRGEVRSQHRHFTGDPPDILAATIETGLELILAAVGRR</sequence>
<dbReference type="InterPro" id="IPR008136">
    <property type="entry name" value="CinA_C"/>
</dbReference>
<dbReference type="InterPro" id="IPR036653">
    <property type="entry name" value="CinA-like_C"/>
</dbReference>
<organism evidence="2 3">
    <name type="scientific">Gordonia malaquae NBRC 108250</name>
    <dbReference type="NCBI Taxonomy" id="1223542"/>
    <lineage>
        <taxon>Bacteria</taxon>
        <taxon>Bacillati</taxon>
        <taxon>Actinomycetota</taxon>
        <taxon>Actinomycetes</taxon>
        <taxon>Mycobacteriales</taxon>
        <taxon>Gordoniaceae</taxon>
        <taxon>Gordonia</taxon>
    </lineage>
</organism>
<evidence type="ECO:0000313" key="2">
    <source>
        <dbReference type="EMBL" id="GAC78383.1"/>
    </source>
</evidence>
<dbReference type="Gene3D" id="3.90.950.20">
    <property type="entry name" value="CinA-like"/>
    <property type="match status" value="1"/>
</dbReference>
<comment type="caution">
    <text evidence="2">The sequence shown here is derived from an EMBL/GenBank/DDBJ whole genome shotgun (WGS) entry which is preliminary data.</text>
</comment>
<accession>M3V9Z3</accession>
<dbReference type="RefSeq" id="WP_008376356.1">
    <property type="nucleotide sequence ID" value="NZ_BAOP01000003.1"/>
</dbReference>
<dbReference type="Pfam" id="PF02464">
    <property type="entry name" value="CinA"/>
    <property type="match status" value="1"/>
</dbReference>
<dbReference type="STRING" id="410332.SAMN04488550_2367"/>
<dbReference type="eggNOG" id="COG1546">
    <property type="taxonomic scope" value="Bacteria"/>
</dbReference>
<dbReference type="AlphaFoldDB" id="M3V9Z3"/>
<proteinExistence type="predicted"/>
<gene>
    <name evidence="2" type="ORF">GM1_003_01220</name>
</gene>
<dbReference type="SUPFAM" id="SSF142433">
    <property type="entry name" value="CinA-like"/>
    <property type="match status" value="1"/>
</dbReference>
<keyword evidence="3" id="KW-1185">Reference proteome</keyword>
<feature type="domain" description="CinA C-terminal" evidence="1">
    <location>
        <begin position="18"/>
        <end position="161"/>
    </location>
</feature>
<reference evidence="2 3" key="1">
    <citation type="submission" date="2013-02" db="EMBL/GenBank/DDBJ databases">
        <title>Whole genome shotgun sequence of Gordonia malaquae NBRC 108250.</title>
        <authorList>
            <person name="Yoshida I."/>
            <person name="Hosoyama A."/>
            <person name="Tsuchikane K."/>
            <person name="Ando Y."/>
            <person name="Baba S."/>
            <person name="Ohji S."/>
            <person name="Hamada M."/>
            <person name="Tamura T."/>
            <person name="Yamazoe A."/>
            <person name="Yamazaki S."/>
            <person name="Fujita N."/>
        </authorList>
    </citation>
    <scope>NUCLEOTIDE SEQUENCE [LARGE SCALE GENOMIC DNA]</scope>
    <source>
        <strain evidence="2 3">NBRC 108250</strain>
    </source>
</reference>